<feature type="domain" description="Glutamate synthase alpha subunit C-terminal" evidence="1">
    <location>
        <begin position="25"/>
        <end position="173"/>
    </location>
</feature>
<dbReference type="AlphaFoldDB" id="A0A1H3JIJ5"/>
<dbReference type="Proteomes" id="UP000199652">
    <property type="component" value="Unassembled WGS sequence"/>
</dbReference>
<dbReference type="Gene3D" id="2.160.20.60">
    <property type="entry name" value="Glutamate synthase, alpha subunit, C-terminal domain"/>
    <property type="match status" value="1"/>
</dbReference>
<evidence type="ECO:0000313" key="3">
    <source>
        <dbReference type="Proteomes" id="UP000199652"/>
    </source>
</evidence>
<keyword evidence="3" id="KW-1185">Reference proteome</keyword>
<dbReference type="GO" id="GO:0016491">
    <property type="term" value="F:oxidoreductase activity"/>
    <property type="evidence" value="ECO:0007669"/>
    <property type="project" value="InterPro"/>
</dbReference>
<dbReference type="InterPro" id="IPR002489">
    <property type="entry name" value="Glu_synth_asu_C"/>
</dbReference>
<dbReference type="STRING" id="1528.SAMN04488579_13018"/>
<dbReference type="Pfam" id="PF01493">
    <property type="entry name" value="GXGXG"/>
    <property type="match status" value="1"/>
</dbReference>
<accession>A0A1H3JIJ5</accession>
<dbReference type="PANTHER" id="PTHR39673">
    <property type="entry name" value="TUNGSTEN FORMYLMETHANOFURAN DEHYDROGENASE, SUBUNIT C (FWDC)"/>
    <property type="match status" value="1"/>
</dbReference>
<dbReference type="InterPro" id="IPR036485">
    <property type="entry name" value="Glu_synth_asu_C_sf"/>
</dbReference>
<protein>
    <submittedName>
        <fullName evidence="2">Glutamate synthase domain-containing protein 3</fullName>
    </submittedName>
</protein>
<dbReference type="PANTHER" id="PTHR39673:SF5">
    <property type="entry name" value="TUNGSTEN-CONTAINING FORMYLMETHANOFURAN DEHYDROGENASE 2 SUBUNIT C"/>
    <property type="match status" value="1"/>
</dbReference>
<gene>
    <name evidence="2" type="ORF">SAMN04488579_13018</name>
</gene>
<dbReference type="RefSeq" id="WP_090247073.1">
    <property type="nucleotide sequence ID" value="NZ_FNOU01000030.1"/>
</dbReference>
<reference evidence="3" key="1">
    <citation type="submission" date="2016-10" db="EMBL/GenBank/DDBJ databases">
        <authorList>
            <person name="Varghese N."/>
            <person name="Submissions S."/>
        </authorList>
    </citation>
    <scope>NUCLEOTIDE SEQUENCE [LARGE SCALE GENOMIC DNA]</scope>
    <source>
        <strain evidence="3">VPI 5359</strain>
    </source>
</reference>
<proteinExistence type="predicted"/>
<dbReference type="OrthoDB" id="9803192at2"/>
<dbReference type="SUPFAM" id="SSF69336">
    <property type="entry name" value="Alpha subunit of glutamate synthase, C-terminal domain"/>
    <property type="match status" value="1"/>
</dbReference>
<evidence type="ECO:0000313" key="2">
    <source>
        <dbReference type="EMBL" id="SDY39325.1"/>
    </source>
</evidence>
<evidence type="ECO:0000259" key="1">
    <source>
        <dbReference type="Pfam" id="PF01493"/>
    </source>
</evidence>
<dbReference type="EMBL" id="FNOU01000030">
    <property type="protein sequence ID" value="SDY39325.1"/>
    <property type="molecule type" value="Genomic_DNA"/>
</dbReference>
<organism evidence="2 3">
    <name type="scientific">Eubacterium barkeri</name>
    <name type="common">Clostridium barkeri</name>
    <dbReference type="NCBI Taxonomy" id="1528"/>
    <lineage>
        <taxon>Bacteria</taxon>
        <taxon>Bacillati</taxon>
        <taxon>Bacillota</taxon>
        <taxon>Clostridia</taxon>
        <taxon>Eubacteriales</taxon>
        <taxon>Eubacteriaceae</taxon>
        <taxon>Eubacterium</taxon>
    </lineage>
</organism>
<name>A0A1H3JIJ5_EUBBA</name>
<sequence>MIIEANEKYYTQLNHEIKCTEDQNVTIKGVLGQRYIGTGVKGKDLTVFGTPGNAMGAYLNQTNITVYGNVQDAVGDTMDSGDIVVYGKAGDTLGYGMRGGSIYIRDDGGYRVGIHMKAYEEKQPVIVIGGRAGSFLGEYQAGGTILVLGIGCDGAFPAGGYCGTGMHGGAMVLRCDAPPVGLPEQVTARRCSAGDMESITPYIQKYCHYFDGDLASILGGTFYKLTPSAGNPYHGLYTPY</sequence>